<protein>
    <recommendedName>
        <fullName evidence="3">Core-binding (CB) domain-containing protein</fullName>
    </recommendedName>
</protein>
<evidence type="ECO:0000313" key="4">
    <source>
        <dbReference type="EMBL" id="TDB91550.1"/>
    </source>
</evidence>
<dbReference type="InterPro" id="IPR044068">
    <property type="entry name" value="CB"/>
</dbReference>
<feature type="non-terminal residue" evidence="4">
    <location>
        <position position="156"/>
    </location>
</feature>
<sequence length="156" mass="17916">MASIEQRGDSWRVVWRHEGRKQYTTWPSEEYAEQARAIVEGHRARITANRVYADMGIPVPGDTDTPVGITLRAWCEEWLPSKTRITPGTRERYEQQLRDRIYPAFGDLPLSQITSVLIGRWLNDLRTQMGPKTVTRYYSLLHTALGAAVRHGHLSV</sequence>
<comment type="caution">
    <text evidence="4">The sequence shown here is derived from an EMBL/GenBank/DDBJ whole genome shotgun (WGS) entry which is preliminary data.</text>
</comment>
<dbReference type="InterPro" id="IPR004107">
    <property type="entry name" value="Integrase_SAM-like_N"/>
</dbReference>
<organism evidence="4 5">
    <name type="scientific">Micromonospora fluostatini</name>
    <dbReference type="NCBI Taxonomy" id="1629071"/>
    <lineage>
        <taxon>Bacteria</taxon>
        <taxon>Bacillati</taxon>
        <taxon>Actinomycetota</taxon>
        <taxon>Actinomycetes</taxon>
        <taxon>Micromonosporales</taxon>
        <taxon>Micromonosporaceae</taxon>
        <taxon>Micromonospora</taxon>
    </lineage>
</organism>
<accession>A0ABY2DEZ0</accession>
<feature type="domain" description="Core-binding (CB)" evidence="3">
    <location>
        <begin position="69"/>
        <end position="149"/>
    </location>
</feature>
<dbReference type="Gene3D" id="1.10.150.130">
    <property type="match status" value="1"/>
</dbReference>
<evidence type="ECO:0000256" key="1">
    <source>
        <dbReference type="ARBA" id="ARBA00023125"/>
    </source>
</evidence>
<evidence type="ECO:0000313" key="5">
    <source>
        <dbReference type="Proteomes" id="UP000295626"/>
    </source>
</evidence>
<gene>
    <name evidence="4" type="ORF">E1091_13680</name>
</gene>
<keyword evidence="1 2" id="KW-0238">DNA-binding</keyword>
<evidence type="ECO:0000256" key="2">
    <source>
        <dbReference type="PROSITE-ProRule" id="PRU01248"/>
    </source>
</evidence>
<dbReference type="SUPFAM" id="SSF56349">
    <property type="entry name" value="DNA breaking-rejoining enzymes"/>
    <property type="match status" value="1"/>
</dbReference>
<dbReference type="PROSITE" id="PS51900">
    <property type="entry name" value="CB"/>
    <property type="match status" value="1"/>
</dbReference>
<dbReference type="Pfam" id="PF14659">
    <property type="entry name" value="Phage_int_SAM_3"/>
    <property type="match status" value="1"/>
</dbReference>
<name>A0ABY2DEZ0_9ACTN</name>
<dbReference type="Proteomes" id="UP000295626">
    <property type="component" value="Unassembled WGS sequence"/>
</dbReference>
<dbReference type="InterPro" id="IPR011010">
    <property type="entry name" value="DNA_brk_join_enz"/>
</dbReference>
<evidence type="ECO:0000259" key="3">
    <source>
        <dbReference type="PROSITE" id="PS51900"/>
    </source>
</evidence>
<proteinExistence type="predicted"/>
<keyword evidence="5" id="KW-1185">Reference proteome</keyword>
<dbReference type="InterPro" id="IPR010998">
    <property type="entry name" value="Integrase_recombinase_N"/>
</dbReference>
<dbReference type="EMBL" id="SMKE01000520">
    <property type="protein sequence ID" value="TDB91550.1"/>
    <property type="molecule type" value="Genomic_DNA"/>
</dbReference>
<reference evidence="4 5" key="1">
    <citation type="submission" date="2019-02" db="EMBL/GenBank/DDBJ databases">
        <title>Draft genome sequences of novel Actinobacteria.</title>
        <authorList>
            <person name="Sahin N."/>
            <person name="Ay H."/>
            <person name="Saygin H."/>
        </authorList>
    </citation>
    <scope>NUCLEOTIDE SEQUENCE [LARGE SCALE GENOMIC DNA]</scope>
    <source>
        <strain evidence="4 5">JCM 30529</strain>
    </source>
</reference>